<sequence>MTPQQRGKGFFRVHFYEQGANFIDSKSFRLGEVSGQSKAVLAAWPGSSQDEPASEKPAPLALAGGSPQPLEVQGETGVTYLHFPDATPEEAVKLVQGIARSQRTD</sequence>
<accession>A0ABW1YBU9</accession>
<proteinExistence type="predicted"/>
<gene>
    <name evidence="2" type="ORF">ACFP81_06630</name>
</gene>
<evidence type="ECO:0000256" key="1">
    <source>
        <dbReference type="SAM" id="MobiDB-lite"/>
    </source>
</evidence>
<dbReference type="EMBL" id="JBHSWD010000001">
    <property type="protein sequence ID" value="MFC6591718.1"/>
    <property type="molecule type" value="Genomic_DNA"/>
</dbReference>
<dbReference type="Proteomes" id="UP001596297">
    <property type="component" value="Unassembled WGS sequence"/>
</dbReference>
<feature type="region of interest" description="Disordered" evidence="1">
    <location>
        <begin position="42"/>
        <end position="65"/>
    </location>
</feature>
<protein>
    <submittedName>
        <fullName evidence="2">Uncharacterized protein</fullName>
    </submittedName>
</protein>
<keyword evidence="3" id="KW-1185">Reference proteome</keyword>
<dbReference type="RefSeq" id="WP_380082725.1">
    <property type="nucleotide sequence ID" value="NZ_JBHSWD010000001.1"/>
</dbReference>
<organism evidence="2 3">
    <name type="scientific">Deinococcus lacus</name>
    <dbReference type="NCBI Taxonomy" id="392561"/>
    <lineage>
        <taxon>Bacteria</taxon>
        <taxon>Thermotogati</taxon>
        <taxon>Deinococcota</taxon>
        <taxon>Deinococci</taxon>
        <taxon>Deinococcales</taxon>
        <taxon>Deinococcaceae</taxon>
        <taxon>Deinococcus</taxon>
    </lineage>
</organism>
<evidence type="ECO:0000313" key="3">
    <source>
        <dbReference type="Proteomes" id="UP001596297"/>
    </source>
</evidence>
<reference evidence="3" key="1">
    <citation type="journal article" date="2019" name="Int. J. Syst. Evol. Microbiol.">
        <title>The Global Catalogue of Microorganisms (GCM) 10K type strain sequencing project: providing services to taxonomists for standard genome sequencing and annotation.</title>
        <authorList>
            <consortium name="The Broad Institute Genomics Platform"/>
            <consortium name="The Broad Institute Genome Sequencing Center for Infectious Disease"/>
            <person name="Wu L."/>
            <person name="Ma J."/>
        </authorList>
    </citation>
    <scope>NUCLEOTIDE SEQUENCE [LARGE SCALE GENOMIC DNA]</scope>
    <source>
        <strain evidence="3">CGMCC 1.15772</strain>
    </source>
</reference>
<name>A0ABW1YBU9_9DEIO</name>
<comment type="caution">
    <text evidence="2">The sequence shown here is derived from an EMBL/GenBank/DDBJ whole genome shotgun (WGS) entry which is preliminary data.</text>
</comment>
<evidence type="ECO:0000313" key="2">
    <source>
        <dbReference type="EMBL" id="MFC6591718.1"/>
    </source>
</evidence>